<feature type="transmembrane region" description="Helical" evidence="6">
    <location>
        <begin position="71"/>
        <end position="90"/>
    </location>
</feature>
<keyword evidence="8" id="KW-1185">Reference proteome</keyword>
<dbReference type="Proteomes" id="UP000037510">
    <property type="component" value="Unassembled WGS sequence"/>
</dbReference>
<keyword evidence="4 6" id="KW-0472">Membrane</keyword>
<evidence type="ECO:0000256" key="6">
    <source>
        <dbReference type="SAM" id="Phobius"/>
    </source>
</evidence>
<evidence type="ECO:0000313" key="8">
    <source>
        <dbReference type="Proteomes" id="UP000037510"/>
    </source>
</evidence>
<proteinExistence type="inferred from homology"/>
<comment type="similarity">
    <text evidence="5">Belongs to the membrane-bound acyltransferase family. HHAT subfamily.</text>
</comment>
<feature type="transmembrane region" description="Helical" evidence="6">
    <location>
        <begin position="224"/>
        <end position="243"/>
    </location>
</feature>
<gene>
    <name evidence="7" type="ORF">OBRU01_17229</name>
</gene>
<keyword evidence="2 6" id="KW-0812">Transmembrane</keyword>
<dbReference type="InterPro" id="IPR051085">
    <property type="entry name" value="MB_O-acyltransferase"/>
</dbReference>
<evidence type="ECO:0000256" key="5">
    <source>
        <dbReference type="ARBA" id="ARBA00038268"/>
    </source>
</evidence>
<accession>A0A0L7L0U9</accession>
<feature type="transmembrane region" description="Helical" evidence="6">
    <location>
        <begin position="97"/>
        <end position="116"/>
    </location>
</feature>
<evidence type="ECO:0000256" key="2">
    <source>
        <dbReference type="ARBA" id="ARBA00022692"/>
    </source>
</evidence>
<feature type="transmembrane region" description="Helical" evidence="6">
    <location>
        <begin position="300"/>
        <end position="322"/>
    </location>
</feature>
<evidence type="ECO:0000256" key="4">
    <source>
        <dbReference type="ARBA" id="ARBA00023136"/>
    </source>
</evidence>
<reference evidence="7 8" key="1">
    <citation type="journal article" date="2015" name="Genome Biol. Evol.">
        <title>The genome of winter moth (Operophtera brumata) provides a genomic perspective on sexual dimorphism and phenology.</title>
        <authorList>
            <person name="Derks M.F."/>
            <person name="Smit S."/>
            <person name="Salis L."/>
            <person name="Schijlen E."/>
            <person name="Bossers A."/>
            <person name="Mateman C."/>
            <person name="Pijl A.S."/>
            <person name="de Ridder D."/>
            <person name="Groenen M.A."/>
            <person name="Visser M.E."/>
            <person name="Megens H.J."/>
        </authorList>
    </citation>
    <scope>NUCLEOTIDE SEQUENCE [LARGE SCALE GENOMIC DNA]</scope>
    <source>
        <strain evidence="7">WM2013NL</strain>
        <tissue evidence="7">Head and thorax</tissue>
    </source>
</reference>
<dbReference type="STRING" id="104452.A0A0L7L0U9"/>
<name>A0A0L7L0U9_OPEBR</name>
<evidence type="ECO:0000313" key="7">
    <source>
        <dbReference type="EMBL" id="KOB69107.1"/>
    </source>
</evidence>
<feature type="transmembrane region" description="Helical" evidence="6">
    <location>
        <begin position="12"/>
        <end position="31"/>
    </location>
</feature>
<sequence length="503" mass="58681">MKSAFNSFELSLYFIMWISINVYSLYTLFIVQNDLLKNPYLKLSLKDLVPGWSFLSRDKDVSDVEWSSWKFYIQTSWVYMIFQFLVTELLRKAWPSIIRYWFILSSLIFVILYMGLNQMLTIITQPIIFSIIMLLGGKRISIWLTSITLLLCYNSLKNIYFFWQFLDHGNLQDEEVYLLLFALAWLELRCVSFSIDHVERVEKLQNKKDEVIVLPSKLETVVNMFSYVLYLPLLYVGPIMLYEDFESSFHVDNQAKLIPRLKRFVVDMVLFLIYTFLMDLALHFMYFYAMQENMEAVKRLSVLALGGGGLWMGFQFHLKYVVSYGTTAAFARLDNMNPPPTPRYIYRPGYSTVSHCVNLPKMTYKLSASFVTFTFIFMWHGITWNIFVWSVLNYFGILIEYSAKALSVTDTYKRFKAKIMMSDAMEVRFVAFLCTPLLILSVISNFYLFAGSEVGDLFFSEILAGSSYNLSMILIAVYCCCQVSISLQNVSSRTDVIRLTKAD</sequence>
<evidence type="ECO:0000256" key="3">
    <source>
        <dbReference type="ARBA" id="ARBA00022989"/>
    </source>
</evidence>
<dbReference type="EMBL" id="JTDY01003712">
    <property type="protein sequence ID" value="KOB69107.1"/>
    <property type="molecule type" value="Genomic_DNA"/>
</dbReference>
<evidence type="ECO:0000256" key="1">
    <source>
        <dbReference type="ARBA" id="ARBA00004141"/>
    </source>
</evidence>
<dbReference type="PANTHER" id="PTHR13285">
    <property type="entry name" value="ACYLTRANSFERASE"/>
    <property type="match status" value="1"/>
</dbReference>
<feature type="transmembrane region" description="Helical" evidence="6">
    <location>
        <begin position="264"/>
        <end position="288"/>
    </location>
</feature>
<feature type="transmembrane region" description="Helical" evidence="6">
    <location>
        <begin position="128"/>
        <end position="156"/>
    </location>
</feature>
<feature type="transmembrane region" description="Helical" evidence="6">
    <location>
        <begin position="427"/>
        <end position="450"/>
    </location>
</feature>
<dbReference type="PANTHER" id="PTHR13285:SF18">
    <property type="entry name" value="PROTEIN-CYSTEINE N-PALMITOYLTRANSFERASE RASP"/>
    <property type="match status" value="1"/>
</dbReference>
<dbReference type="GO" id="GO:0016409">
    <property type="term" value="F:palmitoyltransferase activity"/>
    <property type="evidence" value="ECO:0007669"/>
    <property type="project" value="TreeGrafter"/>
</dbReference>
<dbReference type="Pfam" id="PF03062">
    <property type="entry name" value="MBOAT"/>
    <property type="match status" value="1"/>
</dbReference>
<comment type="subcellular location">
    <subcellularLocation>
        <location evidence="1">Membrane</location>
        <topology evidence="1">Multi-pass membrane protein</topology>
    </subcellularLocation>
</comment>
<organism evidence="7 8">
    <name type="scientific">Operophtera brumata</name>
    <name type="common">Winter moth</name>
    <name type="synonym">Phalaena brumata</name>
    <dbReference type="NCBI Taxonomy" id="104452"/>
    <lineage>
        <taxon>Eukaryota</taxon>
        <taxon>Metazoa</taxon>
        <taxon>Ecdysozoa</taxon>
        <taxon>Arthropoda</taxon>
        <taxon>Hexapoda</taxon>
        <taxon>Insecta</taxon>
        <taxon>Pterygota</taxon>
        <taxon>Neoptera</taxon>
        <taxon>Endopterygota</taxon>
        <taxon>Lepidoptera</taxon>
        <taxon>Glossata</taxon>
        <taxon>Ditrysia</taxon>
        <taxon>Geometroidea</taxon>
        <taxon>Geometridae</taxon>
        <taxon>Larentiinae</taxon>
        <taxon>Operophtera</taxon>
    </lineage>
</organism>
<dbReference type="GO" id="GO:0016020">
    <property type="term" value="C:membrane"/>
    <property type="evidence" value="ECO:0007669"/>
    <property type="project" value="UniProtKB-SubCell"/>
</dbReference>
<dbReference type="AlphaFoldDB" id="A0A0L7L0U9"/>
<feature type="transmembrane region" description="Helical" evidence="6">
    <location>
        <begin position="470"/>
        <end position="490"/>
    </location>
</feature>
<dbReference type="InterPro" id="IPR004299">
    <property type="entry name" value="MBOAT_fam"/>
</dbReference>
<dbReference type="GO" id="GO:0005783">
    <property type="term" value="C:endoplasmic reticulum"/>
    <property type="evidence" value="ECO:0007669"/>
    <property type="project" value="TreeGrafter"/>
</dbReference>
<protein>
    <submittedName>
        <fullName evidence="7">Putative skinny hedgehog/sightless/rasp</fullName>
    </submittedName>
</protein>
<comment type="caution">
    <text evidence="7">The sequence shown here is derived from an EMBL/GenBank/DDBJ whole genome shotgun (WGS) entry which is preliminary data.</text>
</comment>
<keyword evidence="3 6" id="KW-1133">Transmembrane helix</keyword>